<name>A0AAD6D519_9EURO</name>
<keyword evidence="8" id="KW-1185">Reference proteome</keyword>
<sequence>MVGNDYSWVSSALYFGWLVGAYPWQVLLQRYPVGKLIGVMLFVWGSVCMLQAAVFNFAGFFAIRFFLGLLEAVVSPAFIMLTSMLWTREEQSLRSSYWLSVNGISAIVGALLAYGAGHATGLAVPQWKLIYLVSNLILAMTIIYVVTNLAAFYQIVGAMTIAWGFVVYFYLPDGPHNVKMLTEYERVVAVWRISRNKTGLKHPKIVPSQIKEALLDPRQWLLYLMAICYGLLNGGVANFLAAIVEGFGYSPLRTSLLQTPVGAFELVMVISFGYLSKLPNMLGATIILSCIPGLAGLIGIMKINIEHRFALVGMCWLQGILGAPVILNWTLTGLNTAGHTKRSTVLGIYFVLYCAGNIAGPHLFLSSEAPRYPTAIKGLAGSYAGAMGLQIIYTCYCFFENRNKGRKGLLNGTNPTEEAMEGFEDLTDKQNQHFRYRI</sequence>
<evidence type="ECO:0000256" key="6">
    <source>
        <dbReference type="SAM" id="Phobius"/>
    </source>
</evidence>
<reference evidence="7 8" key="1">
    <citation type="journal article" date="2023" name="IMA Fungus">
        <title>Comparative genomic study of the Penicillium genus elucidates a diverse pangenome and 15 lateral gene transfer events.</title>
        <authorList>
            <person name="Petersen C."/>
            <person name="Sorensen T."/>
            <person name="Nielsen M.R."/>
            <person name="Sondergaard T.E."/>
            <person name="Sorensen J.L."/>
            <person name="Fitzpatrick D.A."/>
            <person name="Frisvad J.C."/>
            <person name="Nielsen K.L."/>
        </authorList>
    </citation>
    <scope>NUCLEOTIDE SEQUENCE [LARGE SCALE GENOMIC DNA]</scope>
    <source>
        <strain evidence="7 8">IBT 35679</strain>
    </source>
</reference>
<keyword evidence="2" id="KW-0813">Transport</keyword>
<evidence type="ECO:0000256" key="4">
    <source>
        <dbReference type="ARBA" id="ARBA00022989"/>
    </source>
</evidence>
<evidence type="ECO:0000313" key="8">
    <source>
        <dbReference type="Proteomes" id="UP001220324"/>
    </source>
</evidence>
<dbReference type="SUPFAM" id="SSF103473">
    <property type="entry name" value="MFS general substrate transporter"/>
    <property type="match status" value="1"/>
</dbReference>
<feature type="transmembrane region" description="Helical" evidence="6">
    <location>
        <begin position="65"/>
        <end position="85"/>
    </location>
</feature>
<dbReference type="Gene3D" id="1.20.1250.20">
    <property type="entry name" value="MFS general substrate transporter like domains"/>
    <property type="match status" value="1"/>
</dbReference>
<comment type="subcellular location">
    <subcellularLocation>
        <location evidence="1">Membrane</location>
        <topology evidence="1">Multi-pass membrane protein</topology>
    </subcellularLocation>
</comment>
<feature type="transmembrane region" description="Helical" evidence="6">
    <location>
        <begin position="152"/>
        <end position="171"/>
    </location>
</feature>
<feature type="transmembrane region" description="Helical" evidence="6">
    <location>
        <begin position="256"/>
        <end position="275"/>
    </location>
</feature>
<feature type="transmembrane region" description="Helical" evidence="6">
    <location>
        <begin position="220"/>
        <end position="244"/>
    </location>
</feature>
<accession>A0AAD6D519</accession>
<dbReference type="AlphaFoldDB" id="A0AAD6D519"/>
<evidence type="ECO:0000256" key="5">
    <source>
        <dbReference type="ARBA" id="ARBA00023136"/>
    </source>
</evidence>
<dbReference type="Proteomes" id="UP001220324">
    <property type="component" value="Unassembled WGS sequence"/>
</dbReference>
<feature type="transmembrane region" description="Helical" evidence="6">
    <location>
        <begin position="129"/>
        <end position="146"/>
    </location>
</feature>
<dbReference type="InterPro" id="IPR011701">
    <property type="entry name" value="MFS"/>
</dbReference>
<dbReference type="GO" id="GO:0016020">
    <property type="term" value="C:membrane"/>
    <property type="evidence" value="ECO:0007669"/>
    <property type="project" value="UniProtKB-SubCell"/>
</dbReference>
<gene>
    <name evidence="7" type="ORF">N7494_002569</name>
</gene>
<dbReference type="Pfam" id="PF07690">
    <property type="entry name" value="MFS_1"/>
    <property type="match status" value="1"/>
</dbReference>
<feature type="transmembrane region" description="Helical" evidence="6">
    <location>
        <begin position="7"/>
        <end position="24"/>
    </location>
</feature>
<feature type="transmembrane region" description="Helical" evidence="6">
    <location>
        <begin position="36"/>
        <end position="58"/>
    </location>
</feature>
<comment type="caution">
    <text evidence="7">The sequence shown here is derived from an EMBL/GenBank/DDBJ whole genome shotgun (WGS) entry which is preliminary data.</text>
</comment>
<keyword evidence="4 6" id="KW-1133">Transmembrane helix</keyword>
<evidence type="ECO:0000256" key="1">
    <source>
        <dbReference type="ARBA" id="ARBA00004141"/>
    </source>
</evidence>
<dbReference type="PANTHER" id="PTHR43791">
    <property type="entry name" value="PERMEASE-RELATED"/>
    <property type="match status" value="1"/>
</dbReference>
<dbReference type="EMBL" id="JAQIZZ010000002">
    <property type="protein sequence ID" value="KAJ5553191.1"/>
    <property type="molecule type" value="Genomic_DNA"/>
</dbReference>
<dbReference type="InterPro" id="IPR036259">
    <property type="entry name" value="MFS_trans_sf"/>
</dbReference>
<feature type="transmembrane region" description="Helical" evidence="6">
    <location>
        <begin position="380"/>
        <end position="399"/>
    </location>
</feature>
<feature type="transmembrane region" description="Helical" evidence="6">
    <location>
        <begin position="97"/>
        <end position="117"/>
    </location>
</feature>
<feature type="transmembrane region" description="Helical" evidence="6">
    <location>
        <begin position="282"/>
        <end position="303"/>
    </location>
</feature>
<feature type="transmembrane region" description="Helical" evidence="6">
    <location>
        <begin position="309"/>
        <end position="331"/>
    </location>
</feature>
<organism evidence="7 8">
    <name type="scientific">Penicillium frequentans</name>
    <dbReference type="NCBI Taxonomy" id="3151616"/>
    <lineage>
        <taxon>Eukaryota</taxon>
        <taxon>Fungi</taxon>
        <taxon>Dikarya</taxon>
        <taxon>Ascomycota</taxon>
        <taxon>Pezizomycotina</taxon>
        <taxon>Eurotiomycetes</taxon>
        <taxon>Eurotiomycetidae</taxon>
        <taxon>Eurotiales</taxon>
        <taxon>Aspergillaceae</taxon>
        <taxon>Penicillium</taxon>
    </lineage>
</organism>
<protein>
    <submittedName>
        <fullName evidence="7">MFS transporter</fullName>
    </submittedName>
</protein>
<evidence type="ECO:0000256" key="2">
    <source>
        <dbReference type="ARBA" id="ARBA00022448"/>
    </source>
</evidence>
<feature type="transmembrane region" description="Helical" evidence="6">
    <location>
        <begin position="343"/>
        <end position="360"/>
    </location>
</feature>
<keyword evidence="3 6" id="KW-0812">Transmembrane</keyword>
<proteinExistence type="predicted"/>
<evidence type="ECO:0000313" key="7">
    <source>
        <dbReference type="EMBL" id="KAJ5553191.1"/>
    </source>
</evidence>
<dbReference type="GO" id="GO:0022857">
    <property type="term" value="F:transmembrane transporter activity"/>
    <property type="evidence" value="ECO:0007669"/>
    <property type="project" value="InterPro"/>
</dbReference>
<dbReference type="PANTHER" id="PTHR43791:SF97">
    <property type="entry name" value="ALLANTOATE TRANSPORTER, PUTATIVE (AFU_ORTHOLOGUE AFUA_1G14700)-RELATED"/>
    <property type="match status" value="1"/>
</dbReference>
<evidence type="ECO:0000256" key="3">
    <source>
        <dbReference type="ARBA" id="ARBA00022692"/>
    </source>
</evidence>
<keyword evidence="5 6" id="KW-0472">Membrane</keyword>